<feature type="transmembrane region" description="Helical" evidence="1">
    <location>
        <begin position="21"/>
        <end position="41"/>
    </location>
</feature>
<name>A0ABD6FL06_9PSEU</name>
<evidence type="ECO:0000256" key="1">
    <source>
        <dbReference type="SAM" id="Phobius"/>
    </source>
</evidence>
<dbReference type="EMBL" id="QGUI02000279">
    <property type="protein sequence ID" value="MFO7193804.1"/>
    <property type="molecule type" value="Genomic_DNA"/>
</dbReference>
<organism evidence="2 3">
    <name type="scientific">Thermocrispum agreste</name>
    <dbReference type="NCBI Taxonomy" id="37925"/>
    <lineage>
        <taxon>Bacteria</taxon>
        <taxon>Bacillati</taxon>
        <taxon>Actinomycetota</taxon>
        <taxon>Actinomycetes</taxon>
        <taxon>Pseudonocardiales</taxon>
        <taxon>Pseudonocardiaceae</taxon>
        <taxon>Thermocrispum</taxon>
    </lineage>
</organism>
<evidence type="ECO:0000313" key="3">
    <source>
        <dbReference type="Proteomes" id="UP000249324"/>
    </source>
</evidence>
<keyword evidence="1" id="KW-1133">Transmembrane helix</keyword>
<accession>A0ABD6FL06</accession>
<dbReference type="Proteomes" id="UP000249324">
    <property type="component" value="Unassembled WGS sequence"/>
</dbReference>
<feature type="transmembrane region" description="Helical" evidence="1">
    <location>
        <begin position="47"/>
        <end position="67"/>
    </location>
</feature>
<evidence type="ECO:0000313" key="2">
    <source>
        <dbReference type="EMBL" id="MFO7193804.1"/>
    </source>
</evidence>
<proteinExistence type="predicted"/>
<keyword evidence="1" id="KW-0472">Membrane</keyword>
<comment type="caution">
    <text evidence="2">The sequence shown here is derived from an EMBL/GenBank/DDBJ whole genome shotgun (WGS) entry which is preliminary data.</text>
</comment>
<dbReference type="AlphaFoldDB" id="A0ABD6FL06"/>
<sequence>MSGERAVPDAQDVLYDDPGGSWLALAFPFGLAAAGVAVEAVTGPVFWSLWALAGGVLLLITVLWVVARRRFCRVRVTRSELIQGPEVLAIDRIAKILPAGPRDEQVRDLRVLGGGHSMPRKYEPVRLQLTDGTRALAWARDGEALRTALRAAMDA</sequence>
<protein>
    <recommendedName>
        <fullName evidence="4">DUF3093 domain-containing protein</fullName>
    </recommendedName>
</protein>
<reference evidence="2 3" key="1">
    <citation type="journal article" date="2021" name="BMC Genomics">
        <title>Genome-resolved metagenome and metatranscriptome analyses of thermophilic composting reveal key bacterial players and their metabolic interactions.</title>
        <authorList>
            <person name="Braga L.P.P."/>
            <person name="Pereira R.V."/>
            <person name="Martins L.F."/>
            <person name="Moura L.M.S."/>
            <person name="Sanchez F.B."/>
            <person name="Patane J.S.L."/>
            <person name="da Silva A.M."/>
            <person name="Setubal J.C."/>
        </authorList>
    </citation>
    <scope>NUCLEOTIDE SEQUENCE [LARGE SCALE GENOMIC DNA]</scope>
    <source>
        <strain evidence="2">ZC4RG45</strain>
    </source>
</reference>
<gene>
    <name evidence="2" type="ORF">DIU77_016290</name>
</gene>
<evidence type="ECO:0008006" key="4">
    <source>
        <dbReference type="Google" id="ProtNLM"/>
    </source>
</evidence>
<keyword evidence="1" id="KW-0812">Transmembrane</keyword>